<keyword evidence="3" id="KW-1185">Reference proteome</keyword>
<name>A0A1B3XMP2_9BACI</name>
<dbReference type="AlphaFoldDB" id="A0A1B3XMP2"/>
<protein>
    <recommendedName>
        <fullName evidence="4">Phage head-tail adapter protein</fullName>
    </recommendedName>
</protein>
<organism evidence="2 3">
    <name type="scientific">Peribacillus muralis</name>
    <dbReference type="NCBI Taxonomy" id="264697"/>
    <lineage>
        <taxon>Bacteria</taxon>
        <taxon>Bacillati</taxon>
        <taxon>Bacillota</taxon>
        <taxon>Bacilli</taxon>
        <taxon>Bacillales</taxon>
        <taxon>Bacillaceae</taxon>
        <taxon>Peribacillus</taxon>
    </lineage>
</organism>
<evidence type="ECO:0000313" key="3">
    <source>
        <dbReference type="Proteomes" id="UP000077926"/>
    </source>
</evidence>
<sequence>MKSFRFQSLIKKYTVFFTIEYPENQNVSMNPEDYDNLGKYIGPEIPEGPQSSSGALMPPNDRQVYNSGGRITTSDRMLYSLNTNIPEGSLIRYKGKSYQVMPRSNFEDFADFSLYECKAVDTID</sequence>
<dbReference type="KEGG" id="bmur:ABE28_008975"/>
<evidence type="ECO:0000256" key="1">
    <source>
        <dbReference type="SAM" id="MobiDB-lite"/>
    </source>
</evidence>
<evidence type="ECO:0000313" key="2">
    <source>
        <dbReference type="EMBL" id="AOH54484.1"/>
    </source>
</evidence>
<feature type="region of interest" description="Disordered" evidence="1">
    <location>
        <begin position="38"/>
        <end position="68"/>
    </location>
</feature>
<accession>A0A1B3XMP2</accession>
<gene>
    <name evidence="2" type="ORF">ABE28_008975</name>
</gene>
<proteinExistence type="predicted"/>
<dbReference type="STRING" id="264697.ABE28_008975"/>
<dbReference type="RefSeq" id="WP_064465811.1">
    <property type="nucleotide sequence ID" value="NZ_CP017080.1"/>
</dbReference>
<reference evidence="2 3" key="1">
    <citation type="submission" date="2016-08" db="EMBL/GenBank/DDBJ databases">
        <title>Complete genome sequence of Bacillus muralis G25-68, a strain with toxicity to nematodes.</title>
        <authorList>
            <person name="Zheng Z."/>
        </authorList>
    </citation>
    <scope>NUCLEOTIDE SEQUENCE [LARGE SCALE GENOMIC DNA]</scope>
    <source>
        <strain evidence="2 3">G25-68</strain>
    </source>
</reference>
<dbReference type="OrthoDB" id="2936985at2"/>
<dbReference type="Proteomes" id="UP000077926">
    <property type="component" value="Chromosome"/>
</dbReference>
<evidence type="ECO:0008006" key="4">
    <source>
        <dbReference type="Google" id="ProtNLM"/>
    </source>
</evidence>
<dbReference type="EMBL" id="CP017080">
    <property type="protein sequence ID" value="AOH54484.1"/>
    <property type="molecule type" value="Genomic_DNA"/>
</dbReference>